<name>A0A4Y8RK04_9HYPH</name>
<dbReference type="GO" id="GO:0003984">
    <property type="term" value="F:acetolactate synthase activity"/>
    <property type="evidence" value="ECO:0007669"/>
    <property type="project" value="TreeGrafter"/>
</dbReference>
<dbReference type="Gene3D" id="3.40.50.970">
    <property type="match status" value="2"/>
</dbReference>
<accession>A0A4Y8RK04</accession>
<keyword evidence="9" id="KW-1185">Reference proteome</keyword>
<dbReference type="CDD" id="cd07035">
    <property type="entry name" value="TPP_PYR_POX_like"/>
    <property type="match status" value="1"/>
</dbReference>
<dbReference type="PANTHER" id="PTHR18968">
    <property type="entry name" value="THIAMINE PYROPHOSPHATE ENZYMES"/>
    <property type="match status" value="1"/>
</dbReference>
<dbReference type="Gene3D" id="3.40.50.1220">
    <property type="entry name" value="TPP-binding domain"/>
    <property type="match status" value="1"/>
</dbReference>
<feature type="domain" description="Thiamine pyrophosphate enzyme N-terminal TPP-binding" evidence="7">
    <location>
        <begin position="31"/>
        <end position="137"/>
    </location>
</feature>
<dbReference type="Proteomes" id="UP000298179">
    <property type="component" value="Unassembled WGS sequence"/>
</dbReference>
<dbReference type="InterPro" id="IPR045229">
    <property type="entry name" value="TPP_enz"/>
</dbReference>
<evidence type="ECO:0000256" key="2">
    <source>
        <dbReference type="ARBA" id="ARBA00023052"/>
    </source>
</evidence>
<protein>
    <submittedName>
        <fullName evidence="8">Thiamine pyrophosphate-binding protein</fullName>
    </submittedName>
</protein>
<sequence>MSIEDRDRSGGRDASRPIERPVEHRGNALFGSDVVAETLRALDIPYIALNPGASFRGFHDSLVNHLGNEQPQMLLCLHEEHAVAIAQGWAKVTGKAMAVAVHSNVGLFHATMAIFNAWCDRMPMVVIGATGPVDAMHRRPWIDWIHTARDQGAIVRNYVKWDDQPASPGAAREALARAKWIADTLPKGPTYVNLDAGMQEQPLAEPPAEIEVARLMPQVDYAPGAAAVEDIAARLKAASRPVILVGRVSRSERDWAQRVALAEATGARVLTDLKIGAGFPTDHPLSLAAPGVFPLPEAQAAIDEADLVLSLDWVVLQGVLPAARRPGAHIVHVSLDHHLHNGWSMDHQALTPVDTFVPADPDIFVEVLCRQLELAPAATYEPMSQQEVSQPEDRGAGLQVPDLARQLRRAVGDRPMSLLHLPLSWDGAFWPFRHPLDFLGSDGGGGIGGGPGIAVGAALALRGTGRLPIAICGDGDFLMGVTALWTAVHYRIPLLVVIANNRSFFNDEVHQERVARMRDRPVENKWIGMQMTDPEIDLAAMAKAQGAAGFGPVTDHATMDKAFADAIAAVDAGGVAVVDVRVATGYTPAMAGALTRETGGGKK</sequence>
<feature type="region of interest" description="Disordered" evidence="4">
    <location>
        <begin position="1"/>
        <end position="20"/>
    </location>
</feature>
<reference evidence="8 9" key="1">
    <citation type="submission" date="2019-03" db="EMBL/GenBank/DDBJ databases">
        <title>Jiella endophytica sp. nov., a novel endophytic bacterium isolated from root of Ficus microcarpa Linn. f.</title>
        <authorList>
            <person name="Tuo L."/>
        </authorList>
    </citation>
    <scope>NUCLEOTIDE SEQUENCE [LARGE SCALE GENOMIC DNA]</scope>
    <source>
        <strain evidence="8 9">CBS5Q-3</strain>
    </source>
</reference>
<dbReference type="Pfam" id="PF00205">
    <property type="entry name" value="TPP_enzyme_M"/>
    <property type="match status" value="1"/>
</dbReference>
<organism evidence="8 9">
    <name type="scientific">Jiella endophytica</name>
    <dbReference type="NCBI Taxonomy" id="2558362"/>
    <lineage>
        <taxon>Bacteria</taxon>
        <taxon>Pseudomonadati</taxon>
        <taxon>Pseudomonadota</taxon>
        <taxon>Alphaproteobacteria</taxon>
        <taxon>Hyphomicrobiales</taxon>
        <taxon>Aurantimonadaceae</taxon>
        <taxon>Jiella</taxon>
    </lineage>
</organism>
<dbReference type="Pfam" id="PF02776">
    <property type="entry name" value="TPP_enzyme_N"/>
    <property type="match status" value="1"/>
</dbReference>
<comment type="similarity">
    <text evidence="1 3">Belongs to the TPP enzyme family.</text>
</comment>
<dbReference type="GO" id="GO:0009099">
    <property type="term" value="P:L-valine biosynthetic process"/>
    <property type="evidence" value="ECO:0007669"/>
    <property type="project" value="TreeGrafter"/>
</dbReference>
<dbReference type="InterPro" id="IPR012000">
    <property type="entry name" value="Thiamin_PyroP_enz_cen_dom"/>
</dbReference>
<keyword evidence="2 3" id="KW-0786">Thiamine pyrophosphate</keyword>
<feature type="domain" description="Thiamine pyrophosphate enzyme TPP-binding" evidence="6">
    <location>
        <begin position="428"/>
        <end position="580"/>
    </location>
</feature>
<dbReference type="InterPro" id="IPR012001">
    <property type="entry name" value="Thiamin_PyroP_enz_TPP-bd_dom"/>
</dbReference>
<dbReference type="GO" id="GO:0000287">
    <property type="term" value="F:magnesium ion binding"/>
    <property type="evidence" value="ECO:0007669"/>
    <property type="project" value="InterPro"/>
</dbReference>
<proteinExistence type="inferred from homology"/>
<evidence type="ECO:0000259" key="5">
    <source>
        <dbReference type="Pfam" id="PF00205"/>
    </source>
</evidence>
<evidence type="ECO:0000313" key="8">
    <source>
        <dbReference type="EMBL" id="TFF23107.1"/>
    </source>
</evidence>
<dbReference type="GO" id="GO:0050660">
    <property type="term" value="F:flavin adenine dinucleotide binding"/>
    <property type="evidence" value="ECO:0007669"/>
    <property type="project" value="TreeGrafter"/>
</dbReference>
<evidence type="ECO:0000256" key="3">
    <source>
        <dbReference type="RuleBase" id="RU362132"/>
    </source>
</evidence>
<dbReference type="OrthoDB" id="7534569at2"/>
<evidence type="ECO:0000313" key="9">
    <source>
        <dbReference type="Proteomes" id="UP000298179"/>
    </source>
</evidence>
<dbReference type="Pfam" id="PF02775">
    <property type="entry name" value="TPP_enzyme_C"/>
    <property type="match status" value="1"/>
</dbReference>
<evidence type="ECO:0000256" key="4">
    <source>
        <dbReference type="SAM" id="MobiDB-lite"/>
    </source>
</evidence>
<dbReference type="GO" id="GO:0005948">
    <property type="term" value="C:acetolactate synthase complex"/>
    <property type="evidence" value="ECO:0007669"/>
    <property type="project" value="TreeGrafter"/>
</dbReference>
<comment type="caution">
    <text evidence="8">The sequence shown here is derived from an EMBL/GenBank/DDBJ whole genome shotgun (WGS) entry which is preliminary data.</text>
</comment>
<evidence type="ECO:0000256" key="1">
    <source>
        <dbReference type="ARBA" id="ARBA00007812"/>
    </source>
</evidence>
<dbReference type="SUPFAM" id="SSF52518">
    <property type="entry name" value="Thiamin diphosphate-binding fold (THDP-binding)"/>
    <property type="match status" value="2"/>
</dbReference>
<dbReference type="GO" id="GO:0009097">
    <property type="term" value="P:isoleucine biosynthetic process"/>
    <property type="evidence" value="ECO:0007669"/>
    <property type="project" value="TreeGrafter"/>
</dbReference>
<dbReference type="InterPro" id="IPR011766">
    <property type="entry name" value="TPP_enzyme_TPP-bd"/>
</dbReference>
<dbReference type="RefSeq" id="WP_134762211.1">
    <property type="nucleotide sequence ID" value="NZ_SOZD01000003.1"/>
</dbReference>
<gene>
    <name evidence="8" type="ORF">E3C22_11755</name>
</gene>
<dbReference type="GO" id="GO:0030976">
    <property type="term" value="F:thiamine pyrophosphate binding"/>
    <property type="evidence" value="ECO:0007669"/>
    <property type="project" value="InterPro"/>
</dbReference>
<dbReference type="InterPro" id="IPR029035">
    <property type="entry name" value="DHS-like_NAD/FAD-binding_dom"/>
</dbReference>
<dbReference type="EMBL" id="SOZD01000003">
    <property type="protein sequence ID" value="TFF23107.1"/>
    <property type="molecule type" value="Genomic_DNA"/>
</dbReference>
<dbReference type="PANTHER" id="PTHR18968:SF13">
    <property type="entry name" value="ACETOLACTATE SYNTHASE CATALYTIC SUBUNIT, MITOCHONDRIAL"/>
    <property type="match status" value="1"/>
</dbReference>
<dbReference type="AlphaFoldDB" id="A0A4Y8RK04"/>
<evidence type="ECO:0000259" key="7">
    <source>
        <dbReference type="Pfam" id="PF02776"/>
    </source>
</evidence>
<evidence type="ECO:0000259" key="6">
    <source>
        <dbReference type="Pfam" id="PF02775"/>
    </source>
</evidence>
<feature type="domain" description="Thiamine pyrophosphate enzyme central" evidence="5">
    <location>
        <begin position="228"/>
        <end position="337"/>
    </location>
</feature>
<dbReference type="SUPFAM" id="SSF52467">
    <property type="entry name" value="DHS-like NAD/FAD-binding domain"/>
    <property type="match status" value="1"/>
</dbReference>
<dbReference type="InterPro" id="IPR029061">
    <property type="entry name" value="THDP-binding"/>
</dbReference>